<protein>
    <submittedName>
        <fullName evidence="1">Uncharacterized protein</fullName>
    </submittedName>
</protein>
<keyword evidence="2" id="KW-1185">Reference proteome</keyword>
<accession>A0A822YLJ6</accession>
<gene>
    <name evidence="1" type="ORF">HUJ06_012311</name>
</gene>
<sequence length="52" mass="5993">MVEFWKTGRTLIHMLSLTLMFTQNHVSHPNHLAKVHATDPPSLLSVIDQDKR</sequence>
<reference evidence="1 2" key="1">
    <citation type="journal article" date="2020" name="Mol. Biol. Evol.">
        <title>Distinct Expression and Methylation Patterns for Genes with Different Fates following a Single Whole-Genome Duplication in Flowering Plants.</title>
        <authorList>
            <person name="Shi T."/>
            <person name="Rahmani R.S."/>
            <person name="Gugger P.F."/>
            <person name="Wang M."/>
            <person name="Li H."/>
            <person name="Zhang Y."/>
            <person name="Li Z."/>
            <person name="Wang Q."/>
            <person name="Van de Peer Y."/>
            <person name="Marchal K."/>
            <person name="Chen J."/>
        </authorList>
    </citation>
    <scope>NUCLEOTIDE SEQUENCE [LARGE SCALE GENOMIC DNA]</scope>
    <source>
        <tissue evidence="1">Leaf</tissue>
    </source>
</reference>
<proteinExistence type="predicted"/>
<organism evidence="1 2">
    <name type="scientific">Nelumbo nucifera</name>
    <name type="common">Sacred lotus</name>
    <dbReference type="NCBI Taxonomy" id="4432"/>
    <lineage>
        <taxon>Eukaryota</taxon>
        <taxon>Viridiplantae</taxon>
        <taxon>Streptophyta</taxon>
        <taxon>Embryophyta</taxon>
        <taxon>Tracheophyta</taxon>
        <taxon>Spermatophyta</taxon>
        <taxon>Magnoliopsida</taxon>
        <taxon>Proteales</taxon>
        <taxon>Nelumbonaceae</taxon>
        <taxon>Nelumbo</taxon>
    </lineage>
</organism>
<dbReference type="EMBL" id="DUZY01000003">
    <property type="protein sequence ID" value="DAD33460.1"/>
    <property type="molecule type" value="Genomic_DNA"/>
</dbReference>
<evidence type="ECO:0000313" key="1">
    <source>
        <dbReference type="EMBL" id="DAD33460.1"/>
    </source>
</evidence>
<dbReference type="Proteomes" id="UP000607653">
    <property type="component" value="Unassembled WGS sequence"/>
</dbReference>
<name>A0A822YLJ6_NELNU</name>
<dbReference type="AlphaFoldDB" id="A0A822YLJ6"/>
<evidence type="ECO:0000313" key="2">
    <source>
        <dbReference type="Proteomes" id="UP000607653"/>
    </source>
</evidence>
<comment type="caution">
    <text evidence="1">The sequence shown here is derived from an EMBL/GenBank/DDBJ whole genome shotgun (WGS) entry which is preliminary data.</text>
</comment>